<feature type="compositionally biased region" description="Basic residues" evidence="1">
    <location>
        <begin position="115"/>
        <end position="136"/>
    </location>
</feature>
<feature type="compositionally biased region" description="Basic residues" evidence="1">
    <location>
        <begin position="232"/>
        <end position="245"/>
    </location>
</feature>
<protein>
    <recommendedName>
        <fullName evidence="2">SecDF P1 head subdomain domain-containing protein</fullName>
    </recommendedName>
</protein>
<dbReference type="InterPro" id="IPR054384">
    <property type="entry name" value="SecDF_P1_head"/>
</dbReference>
<feature type="compositionally biased region" description="Basic and acidic residues" evidence="1">
    <location>
        <begin position="72"/>
        <end position="90"/>
    </location>
</feature>
<keyword evidence="4" id="KW-1185">Reference proteome</keyword>
<gene>
    <name evidence="3" type="ORF">KCH_40410</name>
</gene>
<organism evidence="3 4">
    <name type="scientific">Kitasatospora cheerisanensis KCTC 2395</name>
    <dbReference type="NCBI Taxonomy" id="1348663"/>
    <lineage>
        <taxon>Bacteria</taxon>
        <taxon>Bacillati</taxon>
        <taxon>Actinomycetota</taxon>
        <taxon>Actinomycetes</taxon>
        <taxon>Kitasatosporales</taxon>
        <taxon>Streptomycetaceae</taxon>
        <taxon>Kitasatospora</taxon>
    </lineage>
</organism>
<dbReference type="AlphaFoldDB" id="A0A066Z274"/>
<dbReference type="HOGENOM" id="CLU_893646_0_0_11"/>
<feature type="compositionally biased region" description="Low complexity" evidence="1">
    <location>
        <begin position="93"/>
        <end position="103"/>
    </location>
</feature>
<dbReference type="Gene3D" id="3.30.1360.200">
    <property type="match status" value="1"/>
</dbReference>
<feature type="compositionally biased region" description="Basic residues" evidence="1">
    <location>
        <begin position="59"/>
        <end position="71"/>
    </location>
</feature>
<feature type="compositionally biased region" description="Basic residues" evidence="1">
    <location>
        <begin position="181"/>
        <end position="198"/>
    </location>
</feature>
<evidence type="ECO:0000259" key="2">
    <source>
        <dbReference type="Pfam" id="PF22599"/>
    </source>
</evidence>
<proteinExistence type="predicted"/>
<feature type="domain" description="SecDF P1 head subdomain" evidence="2">
    <location>
        <begin position="255"/>
        <end position="305"/>
    </location>
</feature>
<reference evidence="3 4" key="1">
    <citation type="submission" date="2014-05" db="EMBL/GenBank/DDBJ databases">
        <title>Draft Genome Sequence of Kitasatospora cheerisanensis KCTC 2395.</title>
        <authorList>
            <person name="Nam D.H."/>
        </authorList>
    </citation>
    <scope>NUCLEOTIDE SEQUENCE [LARGE SCALE GENOMIC DNA]</scope>
    <source>
        <strain evidence="3 4">KCTC 2395</strain>
    </source>
</reference>
<accession>A0A066Z274</accession>
<dbReference type="PATRIC" id="fig|1348663.4.peg.3894"/>
<dbReference type="EMBL" id="JNBY01000093">
    <property type="protein sequence ID" value="KDN84250.1"/>
    <property type="molecule type" value="Genomic_DNA"/>
</dbReference>
<evidence type="ECO:0000313" key="4">
    <source>
        <dbReference type="Proteomes" id="UP000027178"/>
    </source>
</evidence>
<sequence length="311" mass="34758">MVSAPAAQRLTHRGRTPPTPLIFRLVELPFTRPHHPSGCHNGCHDATDPRPRPGLPGRPARRRTRRHRVRLRRPEADGGELRRGPSDVRRGTPACRRAASPPRRVARPQEPPGQHRGRHPLPLRRRPGRRPRRRPHPSTGRGVPPGPRLRSPRQPHPAQRSPARTGRAVPGVELFGPGPARRPRRSGRRLQHRRLRPAARHEVRARTGRAQGRRHRREHRPLRDPVADQPHLHPRRRDRLHRPHHPAGPQPDPANQFAIVIDGAVVSSPAVREPISGGDAVISGSFTRTQAETLAAQLATTDLPAGLHPTT</sequence>
<feature type="compositionally biased region" description="Basic residues" evidence="1">
    <location>
        <begin position="211"/>
        <end position="220"/>
    </location>
</feature>
<evidence type="ECO:0000256" key="1">
    <source>
        <dbReference type="SAM" id="MobiDB-lite"/>
    </source>
</evidence>
<dbReference type="Proteomes" id="UP000027178">
    <property type="component" value="Unassembled WGS sequence"/>
</dbReference>
<name>A0A066Z274_9ACTN</name>
<feature type="compositionally biased region" description="Basic and acidic residues" evidence="1">
    <location>
        <begin position="42"/>
        <end position="51"/>
    </location>
</feature>
<dbReference type="eggNOG" id="COG0342">
    <property type="taxonomic scope" value="Bacteria"/>
</dbReference>
<feature type="region of interest" description="Disordered" evidence="1">
    <location>
        <begin position="39"/>
        <end position="255"/>
    </location>
</feature>
<comment type="caution">
    <text evidence="3">The sequence shown here is derived from an EMBL/GenBank/DDBJ whole genome shotgun (WGS) entry which is preliminary data.</text>
</comment>
<evidence type="ECO:0000313" key="3">
    <source>
        <dbReference type="EMBL" id="KDN84250.1"/>
    </source>
</evidence>
<dbReference type="Pfam" id="PF22599">
    <property type="entry name" value="SecDF_P1_head"/>
    <property type="match status" value="1"/>
</dbReference>